<feature type="transmembrane region" description="Helical" evidence="2">
    <location>
        <begin position="295"/>
        <end position="317"/>
    </location>
</feature>
<name>A0A6J7I1P3_9ZZZZ</name>
<dbReference type="GO" id="GO:0016787">
    <property type="term" value="F:hydrolase activity"/>
    <property type="evidence" value="ECO:0007669"/>
    <property type="project" value="UniProtKB-KW"/>
</dbReference>
<keyword evidence="2" id="KW-1133">Transmembrane helix</keyword>
<gene>
    <name evidence="3" type="ORF">UFOPK3610_01608</name>
</gene>
<feature type="transmembrane region" description="Helical" evidence="2">
    <location>
        <begin position="268"/>
        <end position="289"/>
    </location>
</feature>
<keyword evidence="2" id="KW-0812">Transmembrane</keyword>
<dbReference type="SUPFAM" id="SSF63817">
    <property type="entry name" value="Sortase"/>
    <property type="match status" value="1"/>
</dbReference>
<keyword evidence="1" id="KW-0378">Hydrolase</keyword>
<accession>A0A6J7I1P3</accession>
<organism evidence="3">
    <name type="scientific">freshwater metagenome</name>
    <dbReference type="NCBI Taxonomy" id="449393"/>
    <lineage>
        <taxon>unclassified sequences</taxon>
        <taxon>metagenomes</taxon>
        <taxon>ecological metagenomes</taxon>
    </lineage>
</organism>
<reference evidence="3" key="1">
    <citation type="submission" date="2020-05" db="EMBL/GenBank/DDBJ databases">
        <authorList>
            <person name="Chiriac C."/>
            <person name="Salcher M."/>
            <person name="Ghai R."/>
            <person name="Kavagutti S V."/>
        </authorList>
    </citation>
    <scope>NUCLEOTIDE SEQUENCE</scope>
</reference>
<dbReference type="Gene3D" id="2.40.260.10">
    <property type="entry name" value="Sortase"/>
    <property type="match status" value="1"/>
</dbReference>
<dbReference type="InterPro" id="IPR023365">
    <property type="entry name" value="Sortase_dom-sf"/>
</dbReference>
<keyword evidence="2" id="KW-0472">Membrane</keyword>
<evidence type="ECO:0000313" key="3">
    <source>
        <dbReference type="EMBL" id="CAB4924662.1"/>
    </source>
</evidence>
<dbReference type="InterPro" id="IPR005754">
    <property type="entry name" value="Sortase"/>
</dbReference>
<protein>
    <submittedName>
        <fullName evidence="3">Unannotated protein</fullName>
    </submittedName>
</protein>
<feature type="transmembrane region" description="Helical" evidence="2">
    <location>
        <begin position="45"/>
        <end position="69"/>
    </location>
</feature>
<evidence type="ECO:0000256" key="2">
    <source>
        <dbReference type="SAM" id="Phobius"/>
    </source>
</evidence>
<dbReference type="AlphaFoldDB" id="A0A6J7I1P3"/>
<proteinExistence type="predicted"/>
<evidence type="ECO:0000256" key="1">
    <source>
        <dbReference type="ARBA" id="ARBA00022801"/>
    </source>
</evidence>
<dbReference type="Pfam" id="PF04203">
    <property type="entry name" value="Sortase"/>
    <property type="match status" value="1"/>
</dbReference>
<sequence>MELMAVVAPQRPEARSISEVMPVTKAAQQEKPTAKKPVRELTPGVAVASTALLIVGGLFLGLVFNLLIFSPMRHDRDQHVAYADFRNQLANAIAPTGITTTSGALLAMGAPVAWIDAPGLGIDEVVLNGTTSTVLMSGPGHQRDTVMPGQVGHSVVMGRAWAFGGPFKALAAVAIGTQFSVSTGQGTFDYEVTAVRANGEDPVALQPGEGRLTLVSASGAPYLPSGLVQLDARLISDPMSATSPVLPSLMLASGEAPLVGDSSAAVGLLLWSVLLLGAALTFVWLSVRWGRWQTWIVAVPVVVALGVAVTNHIVMLLPNLL</sequence>
<dbReference type="EMBL" id="CAFBMR010000088">
    <property type="protein sequence ID" value="CAB4924662.1"/>
    <property type="molecule type" value="Genomic_DNA"/>
</dbReference>